<comment type="caution">
    <text evidence="2">The sequence shown here is derived from an EMBL/GenBank/DDBJ whole genome shotgun (WGS) entry which is preliminary data.</text>
</comment>
<reference evidence="2 3" key="1">
    <citation type="journal article" date="2016" name="Nat. Commun.">
        <title>Thousands of microbial genomes shed light on interconnected biogeochemical processes in an aquifer system.</title>
        <authorList>
            <person name="Anantharaman K."/>
            <person name="Brown C.T."/>
            <person name="Hug L.A."/>
            <person name="Sharon I."/>
            <person name="Castelle C.J."/>
            <person name="Probst A.J."/>
            <person name="Thomas B.C."/>
            <person name="Singh A."/>
            <person name="Wilkins M.J."/>
            <person name="Karaoz U."/>
            <person name="Brodie E.L."/>
            <person name="Williams K.H."/>
            <person name="Hubbard S.S."/>
            <person name="Banfield J.F."/>
        </authorList>
    </citation>
    <scope>NUCLEOTIDE SEQUENCE [LARGE SCALE GENOMIC DNA]</scope>
</reference>
<evidence type="ECO:0000313" key="2">
    <source>
        <dbReference type="EMBL" id="OGK16300.1"/>
    </source>
</evidence>
<keyword evidence="1" id="KW-1133">Transmembrane helix</keyword>
<evidence type="ECO:0000256" key="1">
    <source>
        <dbReference type="SAM" id="Phobius"/>
    </source>
</evidence>
<dbReference type="Proteomes" id="UP000177208">
    <property type="component" value="Unassembled WGS sequence"/>
</dbReference>
<dbReference type="EMBL" id="MFZG01000024">
    <property type="protein sequence ID" value="OGK16300.1"/>
    <property type="molecule type" value="Genomic_DNA"/>
</dbReference>
<sequence>MINIETEGKKKSPVKIIIFLIIAFGILLLFKSEDYVYTDFTYKCIKKDNNPERNIYNQENEKAYLSCINDELVKKPTLTKKYEYDMDTIVKKLNQELEAKKICGDLKLHDKLLETTPPPWYINERVESCDSYGKIKCIQFFGVCIFKIVPSL</sequence>
<proteinExistence type="predicted"/>
<protein>
    <submittedName>
        <fullName evidence="2">Uncharacterized protein</fullName>
    </submittedName>
</protein>
<name>A0A1F7GBK2_9BACT</name>
<dbReference type="AlphaFoldDB" id="A0A1F7GBK2"/>
<keyword evidence="1" id="KW-0472">Membrane</keyword>
<organism evidence="2 3">
    <name type="scientific">Candidatus Roizmanbacteria bacterium RIFCSPHIGHO2_01_FULL_39_12c</name>
    <dbReference type="NCBI Taxonomy" id="1802031"/>
    <lineage>
        <taxon>Bacteria</taxon>
        <taxon>Candidatus Roizmaniibacteriota</taxon>
    </lineage>
</organism>
<gene>
    <name evidence="2" type="ORF">A2774_05150</name>
</gene>
<keyword evidence="1" id="KW-0812">Transmembrane</keyword>
<accession>A0A1F7GBK2</accession>
<feature type="transmembrane region" description="Helical" evidence="1">
    <location>
        <begin position="12"/>
        <end position="30"/>
    </location>
</feature>
<evidence type="ECO:0000313" key="3">
    <source>
        <dbReference type="Proteomes" id="UP000177208"/>
    </source>
</evidence>